<evidence type="ECO:0000313" key="3">
    <source>
        <dbReference type="Proteomes" id="UP000619761"/>
    </source>
</evidence>
<feature type="region of interest" description="Disordered" evidence="1">
    <location>
        <begin position="1"/>
        <end position="27"/>
    </location>
</feature>
<proteinExistence type="predicted"/>
<sequence length="139" mass="15706">MMTACKSTNPTSEKSTRAESAQTQLKKREAECVYTKQTTYISLWQKNQSQQNLIESLKKRIAMLQDRMTQKDGAAGPIPNMIVEPSTNAETSTPYDKCMNNQKLKSAGELTKENKNQESQIHALHKKATDLSLELQSKR</sequence>
<reference evidence="3" key="1">
    <citation type="journal article" date="2019" name="Int. J. Syst. Evol. Microbiol.">
        <title>The Global Catalogue of Microorganisms (GCM) 10K type strain sequencing project: providing services to taxonomists for standard genome sequencing and annotation.</title>
        <authorList>
            <consortium name="The Broad Institute Genomics Platform"/>
            <consortium name="The Broad Institute Genome Sequencing Center for Infectious Disease"/>
            <person name="Wu L."/>
            <person name="Ma J."/>
        </authorList>
    </citation>
    <scope>NUCLEOTIDE SEQUENCE [LARGE SCALE GENOMIC DNA]</scope>
    <source>
        <strain evidence="3">KCTC 32239</strain>
    </source>
</reference>
<feature type="compositionally biased region" description="Polar residues" evidence="1">
    <location>
        <begin position="85"/>
        <end position="96"/>
    </location>
</feature>
<protein>
    <submittedName>
        <fullName evidence="2">Uncharacterized protein</fullName>
    </submittedName>
</protein>
<feature type="region of interest" description="Disordered" evidence="1">
    <location>
        <begin position="70"/>
        <end position="96"/>
    </location>
</feature>
<organism evidence="2 3">
    <name type="scientific">Cellvibrio zantedeschiae</name>
    <dbReference type="NCBI Taxonomy" id="1237077"/>
    <lineage>
        <taxon>Bacteria</taxon>
        <taxon>Pseudomonadati</taxon>
        <taxon>Pseudomonadota</taxon>
        <taxon>Gammaproteobacteria</taxon>
        <taxon>Cellvibrionales</taxon>
        <taxon>Cellvibrionaceae</taxon>
        <taxon>Cellvibrio</taxon>
    </lineage>
</organism>
<comment type="caution">
    <text evidence="2">The sequence shown here is derived from an EMBL/GenBank/DDBJ whole genome shotgun (WGS) entry which is preliminary data.</text>
</comment>
<gene>
    <name evidence="2" type="ORF">GCM10011613_15140</name>
</gene>
<dbReference type="EMBL" id="BMYZ01000001">
    <property type="protein sequence ID" value="GGY71386.1"/>
    <property type="molecule type" value="Genomic_DNA"/>
</dbReference>
<name>A0ABQ3B109_9GAMM</name>
<evidence type="ECO:0000313" key="2">
    <source>
        <dbReference type="EMBL" id="GGY71386.1"/>
    </source>
</evidence>
<keyword evidence="3" id="KW-1185">Reference proteome</keyword>
<accession>A0ABQ3B109</accession>
<evidence type="ECO:0000256" key="1">
    <source>
        <dbReference type="SAM" id="MobiDB-lite"/>
    </source>
</evidence>
<feature type="compositionally biased region" description="Polar residues" evidence="1">
    <location>
        <begin position="1"/>
        <end position="24"/>
    </location>
</feature>
<dbReference type="Proteomes" id="UP000619761">
    <property type="component" value="Unassembled WGS sequence"/>
</dbReference>